<keyword evidence="3" id="KW-1185">Reference proteome</keyword>
<dbReference type="GeneID" id="63828755"/>
<evidence type="ECO:0000313" key="3">
    <source>
        <dbReference type="Proteomes" id="UP000076871"/>
    </source>
</evidence>
<dbReference type="EMBL" id="KV427658">
    <property type="protein sequence ID" value="KZT01878.1"/>
    <property type="molecule type" value="Genomic_DNA"/>
</dbReference>
<feature type="region of interest" description="Disordered" evidence="1">
    <location>
        <begin position="217"/>
        <end position="254"/>
    </location>
</feature>
<dbReference type="RefSeq" id="XP_040759618.1">
    <property type="nucleotide sequence ID" value="XM_040911727.1"/>
</dbReference>
<dbReference type="AlphaFoldDB" id="A0A165BYG8"/>
<feature type="region of interest" description="Disordered" evidence="1">
    <location>
        <begin position="149"/>
        <end position="173"/>
    </location>
</feature>
<protein>
    <submittedName>
        <fullName evidence="2">Uncharacterized protein</fullName>
    </submittedName>
</protein>
<feature type="region of interest" description="Disordered" evidence="1">
    <location>
        <begin position="38"/>
        <end position="107"/>
    </location>
</feature>
<evidence type="ECO:0000313" key="2">
    <source>
        <dbReference type="EMBL" id="KZT01878.1"/>
    </source>
</evidence>
<reference evidence="2 3" key="1">
    <citation type="journal article" date="2016" name="Mol. Biol. Evol.">
        <title>Comparative Genomics of Early-Diverging Mushroom-Forming Fungi Provides Insights into the Origins of Lignocellulose Decay Capabilities.</title>
        <authorList>
            <person name="Nagy L.G."/>
            <person name="Riley R."/>
            <person name="Tritt A."/>
            <person name="Adam C."/>
            <person name="Daum C."/>
            <person name="Floudas D."/>
            <person name="Sun H."/>
            <person name="Yadav J.S."/>
            <person name="Pangilinan J."/>
            <person name="Larsson K.H."/>
            <person name="Matsuura K."/>
            <person name="Barry K."/>
            <person name="Labutti K."/>
            <person name="Kuo R."/>
            <person name="Ohm R.A."/>
            <person name="Bhattacharya S.S."/>
            <person name="Shirouzu T."/>
            <person name="Yoshinaga Y."/>
            <person name="Martin F.M."/>
            <person name="Grigoriev I.V."/>
            <person name="Hibbett D.S."/>
        </authorList>
    </citation>
    <scope>NUCLEOTIDE SEQUENCE [LARGE SCALE GENOMIC DNA]</scope>
    <source>
        <strain evidence="2 3">93-53</strain>
    </source>
</reference>
<accession>A0A165BYG8</accession>
<proteinExistence type="predicted"/>
<feature type="compositionally biased region" description="Basic residues" evidence="1">
    <location>
        <begin position="244"/>
        <end position="254"/>
    </location>
</feature>
<dbReference type="Proteomes" id="UP000076871">
    <property type="component" value="Unassembled WGS sequence"/>
</dbReference>
<dbReference type="InParanoid" id="A0A165BYG8"/>
<organism evidence="2 3">
    <name type="scientific">Laetiporus sulphureus 93-53</name>
    <dbReference type="NCBI Taxonomy" id="1314785"/>
    <lineage>
        <taxon>Eukaryota</taxon>
        <taxon>Fungi</taxon>
        <taxon>Dikarya</taxon>
        <taxon>Basidiomycota</taxon>
        <taxon>Agaricomycotina</taxon>
        <taxon>Agaricomycetes</taxon>
        <taxon>Polyporales</taxon>
        <taxon>Laetiporus</taxon>
    </lineage>
</organism>
<evidence type="ECO:0000256" key="1">
    <source>
        <dbReference type="SAM" id="MobiDB-lite"/>
    </source>
</evidence>
<gene>
    <name evidence="2" type="ORF">LAESUDRAFT_752451</name>
</gene>
<sequence>MLCHERRRHRDLPKTSFSQHTGVFELATRVSYINLNGNARTEHSPSIPANDGVGVGTTDEDHSLTDEGSGQPHVDEDSVPGLQVGVGTTDEDDSLADVVSEQPQVDEDDTVPGLEVEVGTIDEDHLLADEGSGPPPVDEDAVPGLQVGVGTTDEDHSLADEGSGQPQVDEDDSVPGLQVGVGAIEEDHSLVDVVSVGAGQSWTVMVTVKVGDVEDKRRVQRSHNGRAIQLPRSQLLSRYGSGQGKRRRELRNAS</sequence>
<name>A0A165BYG8_9APHY</name>